<evidence type="ECO:0000313" key="1">
    <source>
        <dbReference type="EMBL" id="KAG5596973.1"/>
    </source>
</evidence>
<reference evidence="1 2" key="1">
    <citation type="submission" date="2020-09" db="EMBL/GenBank/DDBJ databases">
        <title>De no assembly of potato wild relative species, Solanum commersonii.</title>
        <authorList>
            <person name="Cho K."/>
        </authorList>
    </citation>
    <scope>NUCLEOTIDE SEQUENCE [LARGE SCALE GENOMIC DNA]</scope>
    <source>
        <strain evidence="1">LZ3.2</strain>
        <tissue evidence="1">Leaf</tissue>
    </source>
</reference>
<comment type="caution">
    <text evidence="1">The sequence shown here is derived from an EMBL/GenBank/DDBJ whole genome shotgun (WGS) entry which is preliminary data.</text>
</comment>
<dbReference type="Proteomes" id="UP000824120">
    <property type="component" value="Chromosome 7"/>
</dbReference>
<dbReference type="AlphaFoldDB" id="A0A9J5YA35"/>
<name>A0A9J5YA35_SOLCO</name>
<keyword evidence="2" id="KW-1185">Reference proteome</keyword>
<dbReference type="OrthoDB" id="1725538at2759"/>
<accession>A0A9J5YA35</accession>
<proteinExistence type="predicted"/>
<protein>
    <submittedName>
        <fullName evidence="1">Uncharacterized protein</fullName>
    </submittedName>
</protein>
<gene>
    <name evidence="1" type="ORF">H5410_038205</name>
</gene>
<evidence type="ECO:0000313" key="2">
    <source>
        <dbReference type="Proteomes" id="UP000824120"/>
    </source>
</evidence>
<sequence>MEVVNWDVEWIELGQNGVEKILRIHIGTPASLGVSLAAIKTSCFSRTSKWVWGKNERVILLCVLRGSRSSHIWRLCRVSAGLTLDYG</sequence>
<organism evidence="1 2">
    <name type="scientific">Solanum commersonii</name>
    <name type="common">Commerson's wild potato</name>
    <name type="synonym">Commerson's nightshade</name>
    <dbReference type="NCBI Taxonomy" id="4109"/>
    <lineage>
        <taxon>Eukaryota</taxon>
        <taxon>Viridiplantae</taxon>
        <taxon>Streptophyta</taxon>
        <taxon>Embryophyta</taxon>
        <taxon>Tracheophyta</taxon>
        <taxon>Spermatophyta</taxon>
        <taxon>Magnoliopsida</taxon>
        <taxon>eudicotyledons</taxon>
        <taxon>Gunneridae</taxon>
        <taxon>Pentapetalae</taxon>
        <taxon>asterids</taxon>
        <taxon>lamiids</taxon>
        <taxon>Solanales</taxon>
        <taxon>Solanaceae</taxon>
        <taxon>Solanoideae</taxon>
        <taxon>Solaneae</taxon>
        <taxon>Solanum</taxon>
    </lineage>
</organism>
<dbReference type="EMBL" id="JACXVP010000007">
    <property type="protein sequence ID" value="KAG5596973.1"/>
    <property type="molecule type" value="Genomic_DNA"/>
</dbReference>